<proteinExistence type="inferred from homology"/>
<evidence type="ECO:0000256" key="5">
    <source>
        <dbReference type="ARBA" id="ARBA00023163"/>
    </source>
</evidence>
<dbReference type="SUPFAM" id="SSF88659">
    <property type="entry name" value="Sigma3 and sigma4 domains of RNA polymerase sigma factors"/>
    <property type="match status" value="1"/>
</dbReference>
<dbReference type="Pfam" id="PF08281">
    <property type="entry name" value="Sigma70_r4_2"/>
    <property type="match status" value="1"/>
</dbReference>
<keyword evidence="2" id="KW-0805">Transcription regulation</keyword>
<dbReference type="InterPro" id="IPR036388">
    <property type="entry name" value="WH-like_DNA-bd_sf"/>
</dbReference>
<keyword evidence="9" id="KW-1185">Reference proteome</keyword>
<dbReference type="EMBL" id="JAMFTQ010000016">
    <property type="protein sequence ID" value="MCP1388461.1"/>
    <property type="molecule type" value="Genomic_DNA"/>
</dbReference>
<evidence type="ECO:0000256" key="1">
    <source>
        <dbReference type="ARBA" id="ARBA00010641"/>
    </source>
</evidence>
<dbReference type="CDD" id="cd06171">
    <property type="entry name" value="Sigma70_r4"/>
    <property type="match status" value="1"/>
</dbReference>
<feature type="domain" description="RNA polymerase sigma factor 70 region 4 type 2" evidence="7">
    <location>
        <begin position="124"/>
        <end position="175"/>
    </location>
</feature>
<keyword evidence="4" id="KW-0238">DNA-binding</keyword>
<comment type="similarity">
    <text evidence="1">Belongs to the sigma-70 factor family. ECF subfamily.</text>
</comment>
<evidence type="ECO:0000256" key="2">
    <source>
        <dbReference type="ARBA" id="ARBA00023015"/>
    </source>
</evidence>
<dbReference type="PANTHER" id="PTHR43133">
    <property type="entry name" value="RNA POLYMERASE ECF-TYPE SIGMA FACTO"/>
    <property type="match status" value="1"/>
</dbReference>
<dbReference type="NCBIfam" id="TIGR02937">
    <property type="entry name" value="sigma70-ECF"/>
    <property type="match status" value="1"/>
</dbReference>
<evidence type="ECO:0000256" key="3">
    <source>
        <dbReference type="ARBA" id="ARBA00023082"/>
    </source>
</evidence>
<dbReference type="InterPro" id="IPR007627">
    <property type="entry name" value="RNA_pol_sigma70_r2"/>
</dbReference>
<dbReference type="SUPFAM" id="SSF88946">
    <property type="entry name" value="Sigma2 domain of RNA polymerase sigma factors"/>
    <property type="match status" value="1"/>
</dbReference>
<dbReference type="Gene3D" id="1.10.10.10">
    <property type="entry name" value="Winged helix-like DNA-binding domain superfamily/Winged helix DNA-binding domain"/>
    <property type="match status" value="1"/>
</dbReference>
<dbReference type="Gene3D" id="1.10.1740.10">
    <property type="match status" value="1"/>
</dbReference>
<protein>
    <submittedName>
        <fullName evidence="8">Sigma-70 family RNA polymerase sigma factor</fullName>
    </submittedName>
</protein>
<evidence type="ECO:0000313" key="8">
    <source>
        <dbReference type="EMBL" id="MCP1388461.1"/>
    </source>
</evidence>
<dbReference type="InterPro" id="IPR014284">
    <property type="entry name" value="RNA_pol_sigma-70_dom"/>
</dbReference>
<dbReference type="Pfam" id="PF04542">
    <property type="entry name" value="Sigma70_r2"/>
    <property type="match status" value="1"/>
</dbReference>
<evidence type="ECO:0000313" key="9">
    <source>
        <dbReference type="Proteomes" id="UP001204000"/>
    </source>
</evidence>
<comment type="caution">
    <text evidence="8">The sequence shown here is derived from an EMBL/GenBank/DDBJ whole genome shotgun (WGS) entry which is preliminary data.</text>
</comment>
<reference evidence="8" key="1">
    <citation type="submission" date="2022-05" db="EMBL/GenBank/DDBJ databases">
        <title>Corynebacterium sp. TA-R-1 sp. nov., isolated from human feces.</title>
        <authorList>
            <person name="Shamsuzzaman M."/>
            <person name="Dahal R.H."/>
        </authorList>
    </citation>
    <scope>NUCLEOTIDE SEQUENCE</scope>
    <source>
        <strain evidence="8">TA-R-1</strain>
    </source>
</reference>
<keyword evidence="5" id="KW-0804">Transcription</keyword>
<evidence type="ECO:0000259" key="7">
    <source>
        <dbReference type="Pfam" id="PF08281"/>
    </source>
</evidence>
<feature type="domain" description="RNA polymerase sigma-70 region 2" evidence="6">
    <location>
        <begin position="25"/>
        <end position="91"/>
    </location>
</feature>
<keyword evidence="3" id="KW-0731">Sigma factor</keyword>
<gene>
    <name evidence="8" type="ORF">M5J20_09745</name>
</gene>
<evidence type="ECO:0000256" key="4">
    <source>
        <dbReference type="ARBA" id="ARBA00023125"/>
    </source>
</evidence>
<dbReference type="InterPro" id="IPR013324">
    <property type="entry name" value="RNA_pol_sigma_r3/r4-like"/>
</dbReference>
<dbReference type="InterPro" id="IPR013325">
    <property type="entry name" value="RNA_pol_sigma_r2"/>
</dbReference>
<dbReference type="InterPro" id="IPR039425">
    <property type="entry name" value="RNA_pol_sigma-70-like"/>
</dbReference>
<dbReference type="RefSeq" id="WP_253579088.1">
    <property type="nucleotide sequence ID" value="NZ_JAMFTQ010000016.1"/>
</dbReference>
<dbReference type="InterPro" id="IPR013249">
    <property type="entry name" value="RNA_pol_sigma70_r4_t2"/>
</dbReference>
<dbReference type="Proteomes" id="UP001204000">
    <property type="component" value="Unassembled WGS sequence"/>
</dbReference>
<sequence>MPHRTDTQLAHDYIAGDTRAFNVIVLRHRQRMYYVARNYARNEHDAQDIVQDALFRASRNMHTYRGEAKLSTWLHRTVTNAALDHQRRMARRAPAISFDDGDVMGQEKNRFLAHDPTDTLEQFLELRKAVATLPAAQRRALLLIDVYGLTVERAADHLGVKPGTVKSRRHRARETVAAALAEVG</sequence>
<dbReference type="PANTHER" id="PTHR43133:SF8">
    <property type="entry name" value="RNA POLYMERASE SIGMA FACTOR HI_1459-RELATED"/>
    <property type="match status" value="1"/>
</dbReference>
<evidence type="ECO:0000259" key="6">
    <source>
        <dbReference type="Pfam" id="PF04542"/>
    </source>
</evidence>
<name>A0ABT1G376_9CORY</name>
<accession>A0ABT1G376</accession>
<organism evidence="8 9">
    <name type="scientific">Corynebacterium stercoris</name>
    <dbReference type="NCBI Taxonomy" id="2943490"/>
    <lineage>
        <taxon>Bacteria</taxon>
        <taxon>Bacillati</taxon>
        <taxon>Actinomycetota</taxon>
        <taxon>Actinomycetes</taxon>
        <taxon>Mycobacteriales</taxon>
        <taxon>Corynebacteriaceae</taxon>
        <taxon>Corynebacterium</taxon>
    </lineage>
</organism>